<proteinExistence type="predicted"/>
<feature type="domain" description="TY-Chap N-terminal" evidence="1">
    <location>
        <begin position="140"/>
        <end position="251"/>
    </location>
</feature>
<accession>A0A1H9V875</accession>
<evidence type="ECO:0000313" key="2">
    <source>
        <dbReference type="EMBL" id="SES17749.1"/>
    </source>
</evidence>
<evidence type="ECO:0000259" key="1">
    <source>
        <dbReference type="Pfam" id="PF22552"/>
    </source>
</evidence>
<sequence>MVNQAGDRLPAPGRFVRYRDTDYRLQHHAGRWWITADHEVDESFSRQGRRHFVKRLAHDDVLECYDLARPGTYRGLPVEVAGDSGSAYWVTTRDPAGHAEGFERDDHRGPLAKLIAFDDAELRFTTTRTPVPMPWKIAYEWDRFTERLTDCFRDVTDGVFLIVHAAADPRRYVQFAGAPDRLYAEAPGTDVAADADEFQLRRFDWAEPEVTQPNWTSELRRPALTSEFAGLARRCVAALHEAYGITSPDELRYRAWSQPFGADATAVEFPGLGLD</sequence>
<dbReference type="Pfam" id="PF22552">
    <property type="entry name" value="TY-Chap3"/>
    <property type="match status" value="1"/>
</dbReference>
<gene>
    <name evidence="2" type="ORF">SAMN04488000_117106</name>
</gene>
<organism evidence="2 3">
    <name type="scientific">Lentzea albida</name>
    <dbReference type="NCBI Taxonomy" id="65499"/>
    <lineage>
        <taxon>Bacteria</taxon>
        <taxon>Bacillati</taxon>
        <taxon>Actinomycetota</taxon>
        <taxon>Actinomycetes</taxon>
        <taxon>Pseudonocardiales</taxon>
        <taxon>Pseudonocardiaceae</taxon>
        <taxon>Lentzea</taxon>
    </lineage>
</organism>
<protein>
    <recommendedName>
        <fullName evidence="1">TY-Chap N-terminal domain-containing protein</fullName>
    </recommendedName>
</protein>
<dbReference type="RefSeq" id="WP_089922724.1">
    <property type="nucleotide sequence ID" value="NZ_FOFV01000017.1"/>
</dbReference>
<reference evidence="3" key="1">
    <citation type="submission" date="2016-10" db="EMBL/GenBank/DDBJ databases">
        <authorList>
            <person name="Varghese N."/>
            <person name="Submissions S."/>
        </authorList>
    </citation>
    <scope>NUCLEOTIDE SEQUENCE [LARGE SCALE GENOMIC DNA]</scope>
    <source>
        <strain evidence="3">DSM 44437</strain>
    </source>
</reference>
<dbReference type="InterPro" id="IPR054344">
    <property type="entry name" value="TY-Chap_N"/>
</dbReference>
<dbReference type="Proteomes" id="UP000199503">
    <property type="component" value="Unassembled WGS sequence"/>
</dbReference>
<dbReference type="AlphaFoldDB" id="A0A1H9V875"/>
<keyword evidence="3" id="KW-1185">Reference proteome</keyword>
<dbReference type="EMBL" id="FOFV01000017">
    <property type="protein sequence ID" value="SES17749.1"/>
    <property type="molecule type" value="Genomic_DNA"/>
</dbReference>
<dbReference type="OrthoDB" id="3477487at2"/>
<name>A0A1H9V875_9PSEU</name>
<dbReference type="STRING" id="65499.SAMN04488000_117106"/>
<evidence type="ECO:0000313" key="3">
    <source>
        <dbReference type="Proteomes" id="UP000199503"/>
    </source>
</evidence>